<name>A0AAV2N2N9_9HYME</name>
<sequence length="428" mass="48722">MSAKTSKALDSPLANVASEIEERRCDLIGRHRDLRDKITTMERSIPALMAYNLCITERRDHRQDTPYEKVREIVNKLSPQPDPADRLLAELRSTVDDLHRETAQLHDKIIDADVKLEETGMELESLELANKEMEERLVGLRDEVTRHGAPSLHSIHSDDLICLRKIRQLAEEELKLKNCIKELENKEMTYRRQMSKLLSCKKLQRDNGKMTETGRNSRRLWCPLKNRKDDASMTKRKYDLKDKRRKTCCSCATSVELTGYEETLKGSFKGRKKLCPPPSCCIPLDNRTIKSRGYKVCCKSCQRISTTIFKSKSPYESTNPSCESLRSVSSKTDVLQSLKRLTRSSVSCDLGKTCNECETPAACKQINICKCEEKYMRKSTAPCDCNVTLLDKTRQSANLLCSGSEVEDSDSDDVFCECCTCGCEDLLI</sequence>
<proteinExistence type="predicted"/>
<evidence type="ECO:0000256" key="1">
    <source>
        <dbReference type="SAM" id="Coils"/>
    </source>
</evidence>
<evidence type="ECO:0000313" key="3">
    <source>
        <dbReference type="Proteomes" id="UP001497644"/>
    </source>
</evidence>
<dbReference type="Proteomes" id="UP001497644">
    <property type="component" value="Chromosome 1"/>
</dbReference>
<keyword evidence="1" id="KW-0175">Coiled coil</keyword>
<feature type="coiled-coil region" evidence="1">
    <location>
        <begin position="88"/>
        <end position="189"/>
    </location>
</feature>
<organism evidence="2 3">
    <name type="scientific">Lasius platythorax</name>
    <dbReference type="NCBI Taxonomy" id="488582"/>
    <lineage>
        <taxon>Eukaryota</taxon>
        <taxon>Metazoa</taxon>
        <taxon>Ecdysozoa</taxon>
        <taxon>Arthropoda</taxon>
        <taxon>Hexapoda</taxon>
        <taxon>Insecta</taxon>
        <taxon>Pterygota</taxon>
        <taxon>Neoptera</taxon>
        <taxon>Endopterygota</taxon>
        <taxon>Hymenoptera</taxon>
        <taxon>Apocrita</taxon>
        <taxon>Aculeata</taxon>
        <taxon>Formicoidea</taxon>
        <taxon>Formicidae</taxon>
        <taxon>Formicinae</taxon>
        <taxon>Lasius</taxon>
        <taxon>Lasius</taxon>
    </lineage>
</organism>
<dbReference type="EMBL" id="OZ034824">
    <property type="protein sequence ID" value="CAL1674036.1"/>
    <property type="molecule type" value="Genomic_DNA"/>
</dbReference>
<protein>
    <submittedName>
        <fullName evidence="2">Uncharacterized protein</fullName>
    </submittedName>
</protein>
<reference evidence="2 3" key="1">
    <citation type="submission" date="2024-04" db="EMBL/GenBank/DDBJ databases">
        <authorList>
            <consortium name="Molecular Ecology Group"/>
        </authorList>
    </citation>
    <scope>NUCLEOTIDE SEQUENCE [LARGE SCALE GENOMIC DNA]</scope>
</reference>
<keyword evidence="3" id="KW-1185">Reference proteome</keyword>
<dbReference type="AlphaFoldDB" id="A0AAV2N2N9"/>
<evidence type="ECO:0000313" key="2">
    <source>
        <dbReference type="EMBL" id="CAL1674036.1"/>
    </source>
</evidence>
<accession>A0AAV2N2N9</accession>
<gene>
    <name evidence="2" type="ORF">LPLAT_LOCUS806</name>
</gene>